<dbReference type="GO" id="GO:0005634">
    <property type="term" value="C:nucleus"/>
    <property type="evidence" value="ECO:0007669"/>
    <property type="project" value="TreeGrafter"/>
</dbReference>
<feature type="domain" description="RRM" evidence="3">
    <location>
        <begin position="9"/>
        <end position="86"/>
    </location>
</feature>
<dbReference type="GO" id="GO:0003729">
    <property type="term" value="F:mRNA binding"/>
    <property type="evidence" value="ECO:0007669"/>
    <property type="project" value="TreeGrafter"/>
</dbReference>
<dbReference type="AlphaFoldDB" id="A0A6A3C6Z6"/>
<protein>
    <recommendedName>
        <fullName evidence="3">RRM domain-containing protein</fullName>
    </recommendedName>
</protein>
<gene>
    <name evidence="4" type="ORF">F3Y22_tig00013565pilonHSYRG00020</name>
</gene>
<evidence type="ECO:0000313" key="4">
    <source>
        <dbReference type="EMBL" id="KAE8722809.1"/>
    </source>
</evidence>
<evidence type="ECO:0000313" key="5">
    <source>
        <dbReference type="Proteomes" id="UP000436088"/>
    </source>
</evidence>
<sequence>MERKEGETSNLFVQNIPPRYHWRGLRQFFGRHGDVMSSFIVMKYDRAGNRFGFVSFSNRNDADREAFRLNGLWILGYRLTVKEARYRDKSQSRKLYTPSDSKVVSSVGQEKNSISGASTEEQAMRSSKIIQGEVDENVVRKLQKCLVGTLVTVCSSSQVEDIL</sequence>
<proteinExistence type="predicted"/>
<dbReference type="SUPFAM" id="SSF54928">
    <property type="entry name" value="RNA-binding domain, RBD"/>
    <property type="match status" value="1"/>
</dbReference>
<evidence type="ECO:0000256" key="1">
    <source>
        <dbReference type="ARBA" id="ARBA00022884"/>
    </source>
</evidence>
<reference evidence="4" key="1">
    <citation type="submission" date="2019-09" db="EMBL/GenBank/DDBJ databases">
        <title>Draft genome information of white flower Hibiscus syriacus.</title>
        <authorList>
            <person name="Kim Y.-M."/>
        </authorList>
    </citation>
    <scope>NUCLEOTIDE SEQUENCE [LARGE SCALE GENOMIC DNA]</scope>
    <source>
        <strain evidence="4">YM2019G1</strain>
    </source>
</reference>
<evidence type="ECO:0000256" key="2">
    <source>
        <dbReference type="PROSITE-ProRule" id="PRU00176"/>
    </source>
</evidence>
<evidence type="ECO:0000259" key="3">
    <source>
        <dbReference type="PROSITE" id="PS50102"/>
    </source>
</evidence>
<dbReference type="Pfam" id="PF00076">
    <property type="entry name" value="RRM_1"/>
    <property type="match status" value="1"/>
</dbReference>
<dbReference type="InterPro" id="IPR050502">
    <property type="entry name" value="Euk_RNA-bind_prot"/>
</dbReference>
<keyword evidence="5" id="KW-1185">Reference proteome</keyword>
<dbReference type="EMBL" id="VEPZ02000552">
    <property type="protein sequence ID" value="KAE8722809.1"/>
    <property type="molecule type" value="Genomic_DNA"/>
</dbReference>
<dbReference type="SMART" id="SM00360">
    <property type="entry name" value="RRM"/>
    <property type="match status" value="1"/>
</dbReference>
<dbReference type="PANTHER" id="PTHR48025">
    <property type="entry name" value="OS02G0815200 PROTEIN"/>
    <property type="match status" value="1"/>
</dbReference>
<comment type="caution">
    <text evidence="4">The sequence shown here is derived from an EMBL/GenBank/DDBJ whole genome shotgun (WGS) entry which is preliminary data.</text>
</comment>
<name>A0A6A3C6Z6_HIBSY</name>
<dbReference type="Proteomes" id="UP000436088">
    <property type="component" value="Unassembled WGS sequence"/>
</dbReference>
<dbReference type="Gene3D" id="3.30.70.330">
    <property type="match status" value="1"/>
</dbReference>
<dbReference type="InterPro" id="IPR000504">
    <property type="entry name" value="RRM_dom"/>
</dbReference>
<dbReference type="InterPro" id="IPR035979">
    <property type="entry name" value="RBD_domain_sf"/>
</dbReference>
<keyword evidence="1 2" id="KW-0694">RNA-binding</keyword>
<dbReference type="OrthoDB" id="752362at2759"/>
<dbReference type="InterPro" id="IPR012677">
    <property type="entry name" value="Nucleotide-bd_a/b_plait_sf"/>
</dbReference>
<dbReference type="PANTHER" id="PTHR48025:SF1">
    <property type="entry name" value="RRM DOMAIN-CONTAINING PROTEIN"/>
    <property type="match status" value="1"/>
</dbReference>
<organism evidence="4 5">
    <name type="scientific">Hibiscus syriacus</name>
    <name type="common">Rose of Sharon</name>
    <dbReference type="NCBI Taxonomy" id="106335"/>
    <lineage>
        <taxon>Eukaryota</taxon>
        <taxon>Viridiplantae</taxon>
        <taxon>Streptophyta</taxon>
        <taxon>Embryophyta</taxon>
        <taxon>Tracheophyta</taxon>
        <taxon>Spermatophyta</taxon>
        <taxon>Magnoliopsida</taxon>
        <taxon>eudicotyledons</taxon>
        <taxon>Gunneridae</taxon>
        <taxon>Pentapetalae</taxon>
        <taxon>rosids</taxon>
        <taxon>malvids</taxon>
        <taxon>Malvales</taxon>
        <taxon>Malvaceae</taxon>
        <taxon>Malvoideae</taxon>
        <taxon>Hibiscus</taxon>
    </lineage>
</organism>
<dbReference type="PROSITE" id="PS50102">
    <property type="entry name" value="RRM"/>
    <property type="match status" value="1"/>
</dbReference>
<accession>A0A6A3C6Z6</accession>